<proteinExistence type="predicted"/>
<dbReference type="Proteomes" id="UP001642464">
    <property type="component" value="Unassembled WGS sequence"/>
</dbReference>
<evidence type="ECO:0000256" key="3">
    <source>
        <dbReference type="ARBA" id="ARBA00022679"/>
    </source>
</evidence>
<feature type="active site" description="Glycyl thioester intermediate" evidence="5">
    <location>
        <position position="1076"/>
    </location>
</feature>
<comment type="caution">
    <text evidence="7">The sequence shown here is derived from an EMBL/GenBank/DDBJ whole genome shotgun (WGS) entry which is preliminary data.</text>
</comment>
<dbReference type="SMART" id="SM00119">
    <property type="entry name" value="HECTc"/>
    <property type="match status" value="1"/>
</dbReference>
<evidence type="ECO:0000313" key="7">
    <source>
        <dbReference type="EMBL" id="CAK9066316.1"/>
    </source>
</evidence>
<protein>
    <recommendedName>
        <fullName evidence="2">HECT-type E3 ubiquitin transferase</fullName>
        <ecNumber evidence="2">2.3.2.26</ecNumber>
    </recommendedName>
</protein>
<sequence length="1108" mass="124255">MPWALRFQLYDYGLQLLPVPFVLLVALAQLLGCAAAPCGTEELFKALEGLRWVRHVQDPSALWDACAHDRPSRALVAAKRRALETACRCFSWLRETWETAEKLEMQMRTSLFYDREALWNLSRRLSTPISHPRDLNLTQIYEERMGHIHTATWKKIRGMLALVDEELNYGKDSEALVAQILRQAHALYLPLWDWLHGLGNSCLPNIFTRSCHSEHLPIFQLFPPVQGPPNDGQIMDFLGITTRLPDVCFKDMSVLLAPSRILECYFEANGTPLRNWPFLDEEYLEWADVLSIAAAAARTHGGLRVAEIGSGPIGLWGIRAAKAFVRMADSDATAPGRAGHCEVLLVEPYDLGDGSALENHSAANLPEGRCDIRVEGKPVKTSDDLQQLLKGKSWDLVDIDAQGAEHGMLRSLMPWLAQLPVQRLHVSTHARWIHRDIRRWLLDAGWVLLADSQAKSGGSFVRTLLSAVGGSSREDVLLAVCRLYFAPSSGAESEVDPPLEVLQTLAFATPLAERLFPSFHGLMRNRSTEAIFQALQPPSLANAEAIRLRVFCCVYAVQLQPMYDYEFFGEANPLRLEEVKELLPFLNRLAYHFVTAMPDQASLLPAAKALRTSLTSLINLLYHRHQRRPILDSDHDWILPESRTLLRRAPSALNLGTALGVPETEEAEDEPEAMEVDESGEMGEFPEARCVGSSATSSVALAEKALQAVLAEMPHVLPFEDRVSILHNAILADQDQRRAFRGPWGLSTLDKRQIRRNHLVDDGIAAFEGLDEAALRDTFRVEFVAPDGTLESGVDGGGLFKEFMIHICREMFDPEFGLFRATESHSLYPSSEAFTQFPQAADLYIFLGKVVGKAIYEMILLEPQFSRVFLNRVLGRINEVDDIASLDKELHRNMLQIKECPDVEALGITFSISVTEKGMHKDINLIPNGSNTPVTRENLTRYLHLMANYRTNIQFQRHTAAFLSGLQKVIPVTWLKMFDPYELNTLVSGDLRETGFDVADLRANTVLSGGYEEDSPCVRWLWRLLQEELGAEDLGRFLMFVTSCSRAPLLGFKNLNPKFCVHRVPDGERLPTSATCANLLKLPDYTSYQSLKTKVLQAIRAEAGFDLS</sequence>
<dbReference type="PROSITE" id="PS50237">
    <property type="entry name" value="HECT"/>
    <property type="match status" value="1"/>
</dbReference>
<accession>A0ABP0NRU0</accession>
<gene>
    <name evidence="7" type="ORF">SCF082_LOCUS33787</name>
</gene>
<keyword evidence="4 5" id="KW-0833">Ubl conjugation pathway</keyword>
<evidence type="ECO:0000256" key="5">
    <source>
        <dbReference type="PROSITE-ProRule" id="PRU00104"/>
    </source>
</evidence>
<keyword evidence="3 7" id="KW-0808">Transferase</keyword>
<feature type="domain" description="HECT" evidence="6">
    <location>
        <begin position="771"/>
        <end position="1108"/>
    </location>
</feature>
<name>A0ABP0NRU0_9DINO</name>
<dbReference type="PANTHER" id="PTHR45700:SF2">
    <property type="entry name" value="UBIQUITIN-PROTEIN LIGASE E3C"/>
    <property type="match status" value="1"/>
</dbReference>
<evidence type="ECO:0000256" key="4">
    <source>
        <dbReference type="ARBA" id="ARBA00022786"/>
    </source>
</evidence>
<organism evidence="7 8">
    <name type="scientific">Durusdinium trenchii</name>
    <dbReference type="NCBI Taxonomy" id="1381693"/>
    <lineage>
        <taxon>Eukaryota</taxon>
        <taxon>Sar</taxon>
        <taxon>Alveolata</taxon>
        <taxon>Dinophyceae</taxon>
        <taxon>Suessiales</taxon>
        <taxon>Symbiodiniaceae</taxon>
        <taxon>Durusdinium</taxon>
    </lineage>
</organism>
<dbReference type="InterPro" id="IPR000569">
    <property type="entry name" value="HECT_dom"/>
</dbReference>
<reference evidence="7 8" key="1">
    <citation type="submission" date="2024-02" db="EMBL/GenBank/DDBJ databases">
        <authorList>
            <person name="Chen Y."/>
            <person name="Shah S."/>
            <person name="Dougan E. K."/>
            <person name="Thang M."/>
            <person name="Chan C."/>
        </authorList>
    </citation>
    <scope>NUCLEOTIDE SEQUENCE [LARGE SCALE GENOMIC DNA]</scope>
</reference>
<comment type="catalytic activity">
    <reaction evidence="1">
        <text>S-ubiquitinyl-[E2 ubiquitin-conjugating enzyme]-L-cysteine + [acceptor protein]-L-lysine = [E2 ubiquitin-conjugating enzyme]-L-cysteine + N(6)-ubiquitinyl-[acceptor protein]-L-lysine.</text>
        <dbReference type="EC" id="2.3.2.26"/>
    </reaction>
</comment>
<dbReference type="Gene3D" id="3.30.2410.10">
    <property type="entry name" value="Hect, E3 ligase catalytic domain"/>
    <property type="match status" value="1"/>
</dbReference>
<dbReference type="Pfam" id="PF00632">
    <property type="entry name" value="HECT"/>
    <property type="match status" value="1"/>
</dbReference>
<dbReference type="PANTHER" id="PTHR45700">
    <property type="entry name" value="UBIQUITIN-PROTEIN LIGASE E3C"/>
    <property type="match status" value="1"/>
</dbReference>
<dbReference type="Gene3D" id="3.30.2160.10">
    <property type="entry name" value="Hect, E3 ligase catalytic domain"/>
    <property type="match status" value="1"/>
</dbReference>
<evidence type="ECO:0000256" key="2">
    <source>
        <dbReference type="ARBA" id="ARBA00012485"/>
    </source>
</evidence>
<dbReference type="InterPro" id="IPR044611">
    <property type="entry name" value="E3A/B/C-like"/>
</dbReference>
<evidence type="ECO:0000259" key="6">
    <source>
        <dbReference type="PROSITE" id="PS50237"/>
    </source>
</evidence>
<evidence type="ECO:0000313" key="8">
    <source>
        <dbReference type="Proteomes" id="UP001642464"/>
    </source>
</evidence>
<keyword evidence="8" id="KW-1185">Reference proteome</keyword>
<dbReference type="CDD" id="cd00078">
    <property type="entry name" value="HECTc"/>
    <property type="match status" value="1"/>
</dbReference>
<dbReference type="Gene3D" id="3.90.1750.10">
    <property type="entry name" value="Hect, E3 ligase catalytic domains"/>
    <property type="match status" value="1"/>
</dbReference>
<dbReference type="InterPro" id="IPR035983">
    <property type="entry name" value="Hect_E3_ubiquitin_ligase"/>
</dbReference>
<dbReference type="EC" id="2.3.2.26" evidence="2"/>
<evidence type="ECO:0000256" key="1">
    <source>
        <dbReference type="ARBA" id="ARBA00000885"/>
    </source>
</evidence>
<dbReference type="GO" id="GO:0016740">
    <property type="term" value="F:transferase activity"/>
    <property type="evidence" value="ECO:0007669"/>
    <property type="project" value="UniProtKB-KW"/>
</dbReference>
<dbReference type="EMBL" id="CAXAMM010030335">
    <property type="protein sequence ID" value="CAK9066316.1"/>
    <property type="molecule type" value="Genomic_DNA"/>
</dbReference>
<dbReference type="SUPFAM" id="SSF56204">
    <property type="entry name" value="Hect, E3 ligase catalytic domain"/>
    <property type="match status" value="1"/>
</dbReference>